<dbReference type="RefSeq" id="WP_309388546.1">
    <property type="nucleotide sequence ID" value="NZ_JADBEO010000004.1"/>
</dbReference>
<sequence>MSATALAGLPRQIKHAVRQVRGRRDLVVVVSSRPRFELGSVDLQHTTLDLADLDRSYYLRGAGRTARSLAGFIQENSFQRVCFIGASKGGFGALMLSRELAEALPRVQFSAIAFSPQTRLWPKNEGLGFPSYAALIAEAKHNRRLAASLERFGDQRRPLASDSVRWRVYYGSKNAGDTAEAEGLPTGGVTLAPLPMSSHSTLLPVLCSRLEPEQIRRIVQAHHGAKSADADLAFNLLSSNQEQLVNEIAATQPVPSFNEIVSEAFDAMPGPNPWRRLMARFARA</sequence>
<evidence type="ECO:0000313" key="1">
    <source>
        <dbReference type="EMBL" id="MDR4305492.1"/>
    </source>
</evidence>
<accession>A0ABU1DBP1</accession>
<name>A0ABU1DBP1_9HYPH</name>
<evidence type="ECO:0000313" key="2">
    <source>
        <dbReference type="Proteomes" id="UP001181622"/>
    </source>
</evidence>
<keyword evidence="2" id="KW-1185">Reference proteome</keyword>
<dbReference type="InterPro" id="IPR029058">
    <property type="entry name" value="AB_hydrolase_fold"/>
</dbReference>
<gene>
    <name evidence="1" type="ORF">IHQ68_02495</name>
</gene>
<evidence type="ECO:0008006" key="3">
    <source>
        <dbReference type="Google" id="ProtNLM"/>
    </source>
</evidence>
<dbReference type="EMBL" id="JADBEO010000004">
    <property type="protein sequence ID" value="MDR4305492.1"/>
    <property type="molecule type" value="Genomic_DNA"/>
</dbReference>
<protein>
    <recommendedName>
        <fullName evidence="3">Alpha/beta hydrolase family</fullName>
    </recommendedName>
</protein>
<dbReference type="Proteomes" id="UP001181622">
    <property type="component" value="Unassembled WGS sequence"/>
</dbReference>
<organism evidence="1 2">
    <name type="scientific">Chelatococcus sambhunathii</name>
    <dbReference type="NCBI Taxonomy" id="363953"/>
    <lineage>
        <taxon>Bacteria</taxon>
        <taxon>Pseudomonadati</taxon>
        <taxon>Pseudomonadota</taxon>
        <taxon>Alphaproteobacteria</taxon>
        <taxon>Hyphomicrobiales</taxon>
        <taxon>Chelatococcaceae</taxon>
        <taxon>Chelatococcus</taxon>
    </lineage>
</organism>
<dbReference type="SUPFAM" id="SSF53474">
    <property type="entry name" value="alpha/beta-Hydrolases"/>
    <property type="match status" value="1"/>
</dbReference>
<comment type="caution">
    <text evidence="1">The sequence shown here is derived from an EMBL/GenBank/DDBJ whole genome shotgun (WGS) entry which is preliminary data.</text>
</comment>
<reference evidence="1" key="1">
    <citation type="submission" date="2020-10" db="EMBL/GenBank/DDBJ databases">
        <authorList>
            <person name="Abbas A."/>
            <person name="Razzaq R."/>
            <person name="Waqas M."/>
            <person name="Abbas N."/>
            <person name="Nielsen T.K."/>
            <person name="Hansen L.H."/>
            <person name="Hussain S."/>
            <person name="Shahid M."/>
        </authorList>
    </citation>
    <scope>NUCLEOTIDE SEQUENCE</scope>
    <source>
        <strain evidence="1">S14</strain>
    </source>
</reference>
<proteinExistence type="predicted"/>